<protein>
    <recommendedName>
        <fullName evidence="16">beta-glucosidase</fullName>
        <ecNumber evidence="16">3.2.1.21</ecNumber>
    </recommendedName>
</protein>
<evidence type="ECO:0000256" key="6">
    <source>
        <dbReference type="ARBA" id="ARBA00022692"/>
    </source>
</evidence>
<keyword evidence="5" id="KW-1003">Cell membrane</keyword>
<dbReference type="Gene3D" id="2.60.40.10">
    <property type="entry name" value="Immunoglobulins"/>
    <property type="match status" value="1"/>
</dbReference>
<keyword evidence="11" id="KW-0325">Glycoprotein</keyword>
<organism evidence="20 21">
    <name type="scientific">Niveomyces insectorum RCEF 264</name>
    <dbReference type="NCBI Taxonomy" id="1081102"/>
    <lineage>
        <taxon>Eukaryota</taxon>
        <taxon>Fungi</taxon>
        <taxon>Dikarya</taxon>
        <taxon>Ascomycota</taxon>
        <taxon>Pezizomycotina</taxon>
        <taxon>Sordariomycetes</taxon>
        <taxon>Hypocreomycetidae</taxon>
        <taxon>Hypocreales</taxon>
        <taxon>Cordycipitaceae</taxon>
        <taxon>Niveomyces</taxon>
    </lineage>
</organism>
<dbReference type="InterPro" id="IPR026891">
    <property type="entry name" value="Fn3-like"/>
</dbReference>
<dbReference type="Gene3D" id="3.40.50.1700">
    <property type="entry name" value="Glycoside hydrolase family 3 C-terminal domain"/>
    <property type="match status" value="1"/>
</dbReference>
<dbReference type="InterPro" id="IPR050288">
    <property type="entry name" value="Cellulose_deg_GH3"/>
</dbReference>
<dbReference type="InterPro" id="IPR013783">
    <property type="entry name" value="Ig-like_fold"/>
</dbReference>
<comment type="similarity">
    <text evidence="4 16">Belongs to the glycosyl hydrolase 3 family.</text>
</comment>
<evidence type="ECO:0000256" key="1">
    <source>
        <dbReference type="ARBA" id="ARBA00000448"/>
    </source>
</evidence>
<evidence type="ECO:0000313" key="21">
    <source>
        <dbReference type="Proteomes" id="UP000076874"/>
    </source>
</evidence>
<evidence type="ECO:0000256" key="4">
    <source>
        <dbReference type="ARBA" id="ARBA00005336"/>
    </source>
</evidence>
<dbReference type="InterPro" id="IPR019800">
    <property type="entry name" value="Glyco_hydro_3_AS"/>
</dbReference>
<sequence>MDPSKRGLLAADKNGRRPSYERSSSYDANDSDRESDIDVTEFLKNDPLNTHTEDSGKPLPYTQRWRWCSRWFGRALPRRWSRSRCCVVALVVIGTVLVLVGAGGGFVYRQLGVEPPYGQSPPWYPSPRGGEARTWAASYDKAAQMVRRMTLAEKVNVTTGTGWQMGRAVGTNGPAIHVGFPQLNLQDGPLGIRFADNATALPGGVTVGATWNPTLMYRHGQVHAAEARSKGLNALLGPCVGPLGRMPAGGRNWEGFGADPYLQGVAGAQTIRGIQSQGIMATIKHFVANEQEHFRQPHEWGLLHALSANIDDRTLHELYAWPFGDAVKAGVASIMCSYNMVNNSYSCGNSKLLNGVLKDELGFQGFVMSDWLAQRSGVSTALAGLDMTMPGDGLLWQNGKSLWGPELTRAVLNGSVPVERLNDMVTRIVAAWYQMGQDDPAFFGNGTTIDDGPNFSSWTNDRMGVPFPGSPSPQDSVEVNKFVDVQGRHAVVARQIATEGTVLLKNTDNFLPLGLDGISNAQRSGHLLKSEHGSAAPRTDSPPQKKTVVGVFGEDAGPGKGPNFCKDRGCNQGTLGSGWGSGAVEFPYLLPPIHALQTTFDMTKVDLRQSLTNRLPRDSLADSDVCIVFANADAGEGFLAWGGIGGDRNDLILQKGGDDLVASVAEGCGGGHGDVVVVIHSVGPVVMERWIDHPNVKAVLYANLPGQESGNAFADVLFGYASPSGKLPYTIGRTLADYGAGAKVMYIPNGLVPQQTFTEGLYVDYRYFDKKNITPRFEFGFGLSYTTFALGNLTVREVRPKQALPTPRPAPAASPPEYDTAIPDPKEALFPPGLRRLEKYIYPYLETVDGIESDKPYPYPDGYDTVQPPSGAGGDEGGNPDLWETYVTVTVDVRNTGTRVGKEVVQLYVAYPEGAEDAAGVDFPVKVLRGFQKPSLGVGKADTVTFNLTRRDLSYWDVKRQNWVMVTGGAYRFLVGRSSRDLPLEGTW</sequence>
<accession>A0A167T9H6</accession>
<evidence type="ECO:0000256" key="10">
    <source>
        <dbReference type="ARBA" id="ARBA00023136"/>
    </source>
</evidence>
<keyword evidence="14 16" id="KW-0624">Polysaccharide degradation</keyword>
<feature type="domain" description="Fibronectin type III-like" evidence="19">
    <location>
        <begin position="903"/>
        <end position="979"/>
    </location>
</feature>
<evidence type="ECO:0000256" key="14">
    <source>
        <dbReference type="ARBA" id="ARBA00023326"/>
    </source>
</evidence>
<evidence type="ECO:0000256" key="5">
    <source>
        <dbReference type="ARBA" id="ARBA00022475"/>
    </source>
</evidence>
<evidence type="ECO:0000256" key="15">
    <source>
        <dbReference type="ARBA" id="ARBA00024983"/>
    </source>
</evidence>
<comment type="subcellular location">
    <subcellularLocation>
        <location evidence="2">Cell membrane</location>
        <topology evidence="2">Single-pass type II membrane protein</topology>
    </subcellularLocation>
</comment>
<dbReference type="UniPathway" id="UPA00696"/>
<evidence type="ECO:0000256" key="7">
    <source>
        <dbReference type="ARBA" id="ARBA00022801"/>
    </source>
</evidence>
<evidence type="ECO:0000313" key="20">
    <source>
        <dbReference type="EMBL" id="OAA60357.1"/>
    </source>
</evidence>
<dbReference type="PANTHER" id="PTHR42715">
    <property type="entry name" value="BETA-GLUCOSIDASE"/>
    <property type="match status" value="1"/>
</dbReference>
<keyword evidence="9 18" id="KW-1133">Transmembrane helix</keyword>
<dbReference type="Pfam" id="PF01915">
    <property type="entry name" value="Glyco_hydro_3_C"/>
    <property type="match status" value="1"/>
</dbReference>
<feature type="region of interest" description="Disordered" evidence="17">
    <location>
        <begin position="1"/>
        <end position="35"/>
    </location>
</feature>
<dbReference type="PRINTS" id="PR00133">
    <property type="entry name" value="GLHYDRLASE3"/>
</dbReference>
<evidence type="ECO:0000256" key="12">
    <source>
        <dbReference type="ARBA" id="ARBA00023277"/>
    </source>
</evidence>
<dbReference type="Gene3D" id="3.20.20.300">
    <property type="entry name" value="Glycoside hydrolase, family 3, N-terminal domain"/>
    <property type="match status" value="1"/>
</dbReference>
<comment type="function">
    <text evidence="15">Beta-glucosidases are one of a number of cellulolytic enzymes involved in the degradation of cellulosic biomass. Catalyzes the last step releasing glucose from the inhibitory cellobiose.</text>
</comment>
<dbReference type="InterPro" id="IPR002772">
    <property type="entry name" value="Glyco_hydro_3_C"/>
</dbReference>
<proteinExistence type="inferred from homology"/>
<keyword evidence="7 16" id="KW-0378">Hydrolase</keyword>
<name>A0A167T9H6_9HYPO</name>
<evidence type="ECO:0000256" key="18">
    <source>
        <dbReference type="SAM" id="Phobius"/>
    </source>
</evidence>
<dbReference type="AlphaFoldDB" id="A0A167T9H6"/>
<evidence type="ECO:0000256" key="11">
    <source>
        <dbReference type="ARBA" id="ARBA00023180"/>
    </source>
</evidence>
<dbReference type="EMBL" id="AZHD01000009">
    <property type="protein sequence ID" value="OAA60357.1"/>
    <property type="molecule type" value="Genomic_DNA"/>
</dbReference>
<dbReference type="PROSITE" id="PS00775">
    <property type="entry name" value="GLYCOSYL_HYDROL_F3"/>
    <property type="match status" value="1"/>
</dbReference>
<dbReference type="InterPro" id="IPR036962">
    <property type="entry name" value="Glyco_hydro_3_N_sf"/>
</dbReference>
<evidence type="ECO:0000259" key="19">
    <source>
        <dbReference type="SMART" id="SM01217"/>
    </source>
</evidence>
<reference evidence="20 21" key="1">
    <citation type="journal article" date="2016" name="Genome Biol. Evol.">
        <title>Divergent and convergent evolution of fungal pathogenicity.</title>
        <authorList>
            <person name="Shang Y."/>
            <person name="Xiao G."/>
            <person name="Zheng P."/>
            <person name="Cen K."/>
            <person name="Zhan S."/>
            <person name="Wang C."/>
        </authorList>
    </citation>
    <scope>NUCLEOTIDE SEQUENCE [LARGE SCALE GENOMIC DNA]</scope>
    <source>
        <strain evidence="20 21">RCEF 264</strain>
    </source>
</reference>
<dbReference type="EC" id="3.2.1.21" evidence="16"/>
<evidence type="ECO:0000256" key="9">
    <source>
        <dbReference type="ARBA" id="ARBA00022989"/>
    </source>
</evidence>
<evidence type="ECO:0000256" key="17">
    <source>
        <dbReference type="SAM" id="MobiDB-lite"/>
    </source>
</evidence>
<keyword evidence="10 18" id="KW-0472">Membrane</keyword>
<dbReference type="InterPro" id="IPR036881">
    <property type="entry name" value="Glyco_hydro_3_C_sf"/>
</dbReference>
<comment type="caution">
    <text evidence="20">The sequence shown here is derived from an EMBL/GenBank/DDBJ whole genome shotgun (WGS) entry which is preliminary data.</text>
</comment>
<evidence type="ECO:0000256" key="3">
    <source>
        <dbReference type="ARBA" id="ARBA00004987"/>
    </source>
</evidence>
<evidence type="ECO:0000256" key="2">
    <source>
        <dbReference type="ARBA" id="ARBA00004401"/>
    </source>
</evidence>
<dbReference type="Pfam" id="PF14310">
    <property type="entry name" value="Fn3-like"/>
    <property type="match status" value="1"/>
</dbReference>
<evidence type="ECO:0000256" key="16">
    <source>
        <dbReference type="RuleBase" id="RU361161"/>
    </source>
</evidence>
<dbReference type="SUPFAM" id="SSF51445">
    <property type="entry name" value="(Trans)glycosidases"/>
    <property type="match status" value="1"/>
</dbReference>
<dbReference type="InterPro" id="IPR001764">
    <property type="entry name" value="Glyco_hydro_3_N"/>
</dbReference>
<dbReference type="GO" id="GO:0008422">
    <property type="term" value="F:beta-glucosidase activity"/>
    <property type="evidence" value="ECO:0007669"/>
    <property type="project" value="UniProtKB-EC"/>
</dbReference>
<keyword evidence="12 16" id="KW-0119">Carbohydrate metabolism</keyword>
<keyword evidence="21" id="KW-1185">Reference proteome</keyword>
<keyword evidence="8" id="KW-0735">Signal-anchor</keyword>
<keyword evidence="6 18" id="KW-0812">Transmembrane</keyword>
<keyword evidence="13 16" id="KW-0326">Glycosidase</keyword>
<comment type="catalytic activity">
    <reaction evidence="1 16">
        <text>Hydrolysis of terminal, non-reducing beta-D-glucosyl residues with release of beta-D-glucose.</text>
        <dbReference type="EC" id="3.2.1.21"/>
    </reaction>
</comment>
<dbReference type="Proteomes" id="UP000076874">
    <property type="component" value="Unassembled WGS sequence"/>
</dbReference>
<comment type="pathway">
    <text evidence="3 16">Glycan metabolism; cellulose degradation.</text>
</comment>
<dbReference type="Pfam" id="PF00933">
    <property type="entry name" value="Glyco_hydro_3"/>
    <property type="match status" value="1"/>
</dbReference>
<dbReference type="SMART" id="SM01217">
    <property type="entry name" value="Fn3_like"/>
    <property type="match status" value="1"/>
</dbReference>
<dbReference type="InterPro" id="IPR017853">
    <property type="entry name" value="GH"/>
</dbReference>
<dbReference type="GO" id="GO:0005886">
    <property type="term" value="C:plasma membrane"/>
    <property type="evidence" value="ECO:0007669"/>
    <property type="project" value="UniProtKB-SubCell"/>
</dbReference>
<dbReference type="GO" id="GO:0030245">
    <property type="term" value="P:cellulose catabolic process"/>
    <property type="evidence" value="ECO:0007669"/>
    <property type="project" value="UniProtKB-UniPathway"/>
</dbReference>
<dbReference type="STRING" id="1081102.A0A167T9H6"/>
<evidence type="ECO:0000256" key="8">
    <source>
        <dbReference type="ARBA" id="ARBA00022968"/>
    </source>
</evidence>
<evidence type="ECO:0000256" key="13">
    <source>
        <dbReference type="ARBA" id="ARBA00023295"/>
    </source>
</evidence>
<feature type="transmembrane region" description="Helical" evidence="18">
    <location>
        <begin position="86"/>
        <end position="108"/>
    </location>
</feature>
<feature type="region of interest" description="Disordered" evidence="17">
    <location>
        <begin position="800"/>
        <end position="824"/>
    </location>
</feature>
<dbReference type="SUPFAM" id="SSF52279">
    <property type="entry name" value="Beta-D-glucan exohydrolase, C-terminal domain"/>
    <property type="match status" value="1"/>
</dbReference>
<dbReference type="PANTHER" id="PTHR42715:SF20">
    <property type="entry name" value="BETA-GLUCOSIDASE E-RELATED"/>
    <property type="match status" value="1"/>
</dbReference>
<gene>
    <name evidence="20" type="ORF">SPI_05481</name>
</gene>
<dbReference type="FunFam" id="3.20.20.300:FF:000002">
    <property type="entry name" value="Probable beta-glucosidase"/>
    <property type="match status" value="1"/>
</dbReference>
<dbReference type="OrthoDB" id="416222at2759"/>